<dbReference type="Pfam" id="PF00448">
    <property type="entry name" value="SRP54"/>
    <property type="match status" value="1"/>
</dbReference>
<dbReference type="SMART" id="SM00962">
    <property type="entry name" value="SRP54"/>
    <property type="match status" value="1"/>
</dbReference>
<evidence type="ECO:0000256" key="5">
    <source>
        <dbReference type="ARBA" id="ARBA00022741"/>
    </source>
</evidence>
<dbReference type="Proteomes" id="UP000677687">
    <property type="component" value="Unassembled WGS sequence"/>
</dbReference>
<keyword evidence="9" id="KW-0675">Receptor</keyword>
<dbReference type="PROSITE" id="PS00300">
    <property type="entry name" value="SRP54"/>
    <property type="match status" value="1"/>
</dbReference>
<protein>
    <submittedName>
        <fullName evidence="12">Signal recognition particle-docking protein FtsY</fullName>
    </submittedName>
</protein>
<keyword evidence="8" id="KW-0472">Membrane</keyword>
<evidence type="ECO:0000313" key="12">
    <source>
        <dbReference type="EMBL" id="MBS3057179.1"/>
    </source>
</evidence>
<evidence type="ECO:0000256" key="6">
    <source>
        <dbReference type="ARBA" id="ARBA00022801"/>
    </source>
</evidence>
<dbReference type="GO" id="GO:0003924">
    <property type="term" value="F:GTPase activity"/>
    <property type="evidence" value="ECO:0007669"/>
    <property type="project" value="TreeGrafter"/>
</dbReference>
<organism evidence="12 13">
    <name type="scientific">Candidatus Iainarchaeum sp</name>
    <dbReference type="NCBI Taxonomy" id="3101447"/>
    <lineage>
        <taxon>Archaea</taxon>
        <taxon>Candidatus Iainarchaeota</taxon>
        <taxon>Candidatus Iainarchaeia</taxon>
        <taxon>Candidatus Iainarchaeales</taxon>
        <taxon>Candidatus Iainarchaeaceae</taxon>
        <taxon>Candidatus Iainarchaeum</taxon>
    </lineage>
</organism>
<dbReference type="InterPro" id="IPR004390">
    <property type="entry name" value="SR_rcpt_FtsY"/>
</dbReference>
<dbReference type="PANTHER" id="PTHR43134:SF1">
    <property type="entry name" value="SIGNAL RECOGNITION PARTICLE RECEPTOR SUBUNIT ALPHA"/>
    <property type="match status" value="1"/>
</dbReference>
<keyword evidence="5" id="KW-0547">Nucleotide-binding</keyword>
<dbReference type="EMBL" id="JAGVWD010000013">
    <property type="protein sequence ID" value="MBS3057179.1"/>
    <property type="molecule type" value="Genomic_DNA"/>
</dbReference>
<evidence type="ECO:0000256" key="7">
    <source>
        <dbReference type="ARBA" id="ARBA00023134"/>
    </source>
</evidence>
<evidence type="ECO:0000256" key="4">
    <source>
        <dbReference type="ARBA" id="ARBA00022490"/>
    </source>
</evidence>
<feature type="region of interest" description="Disordered" evidence="10">
    <location>
        <begin position="19"/>
        <end position="73"/>
    </location>
</feature>
<evidence type="ECO:0000313" key="13">
    <source>
        <dbReference type="Proteomes" id="UP000677687"/>
    </source>
</evidence>
<gene>
    <name evidence="12" type="primary">ftsY</name>
    <name evidence="12" type="ORF">J4415_00965</name>
</gene>
<reference evidence="12" key="1">
    <citation type="submission" date="2021-03" db="EMBL/GenBank/DDBJ databases">
        <authorList>
            <person name="Jaffe A."/>
        </authorList>
    </citation>
    <scope>NUCLEOTIDE SEQUENCE</scope>
    <source>
        <strain evidence="12">RIFCSPHIGHO2_01_FULL_AR10_44_11</strain>
    </source>
</reference>
<dbReference type="GO" id="GO:0005886">
    <property type="term" value="C:plasma membrane"/>
    <property type="evidence" value="ECO:0007669"/>
    <property type="project" value="UniProtKB-SubCell"/>
</dbReference>
<dbReference type="GO" id="GO:0005737">
    <property type="term" value="C:cytoplasm"/>
    <property type="evidence" value="ECO:0007669"/>
    <property type="project" value="UniProtKB-ARBA"/>
</dbReference>
<keyword evidence="7" id="KW-0342">GTP-binding</keyword>
<dbReference type="GO" id="GO:0006614">
    <property type="term" value="P:SRP-dependent cotranslational protein targeting to membrane"/>
    <property type="evidence" value="ECO:0007669"/>
    <property type="project" value="InterPro"/>
</dbReference>
<dbReference type="FunFam" id="3.40.50.300:FF:000566">
    <property type="entry name" value="Signal recognition particle receptor subunit alpha"/>
    <property type="match status" value="1"/>
</dbReference>
<dbReference type="GO" id="GO:0005047">
    <property type="term" value="F:signal recognition particle binding"/>
    <property type="evidence" value="ECO:0007669"/>
    <property type="project" value="TreeGrafter"/>
</dbReference>
<evidence type="ECO:0000256" key="8">
    <source>
        <dbReference type="ARBA" id="ARBA00023136"/>
    </source>
</evidence>
<dbReference type="InterPro" id="IPR013822">
    <property type="entry name" value="Signal_recog_particl_SRP54_hlx"/>
</dbReference>
<dbReference type="Gene3D" id="1.20.120.140">
    <property type="entry name" value="Signal recognition particle SRP54, nucleotide-binding domain"/>
    <property type="match status" value="1"/>
</dbReference>
<keyword evidence="3" id="KW-1003">Cell membrane</keyword>
<evidence type="ECO:0000256" key="1">
    <source>
        <dbReference type="ARBA" id="ARBA00004413"/>
    </source>
</evidence>
<evidence type="ECO:0000256" key="3">
    <source>
        <dbReference type="ARBA" id="ARBA00022475"/>
    </source>
</evidence>
<dbReference type="InterPro" id="IPR000897">
    <property type="entry name" value="SRP54_GTPase_dom"/>
</dbReference>
<dbReference type="InterPro" id="IPR036225">
    <property type="entry name" value="SRP/SRP_N"/>
</dbReference>
<dbReference type="Gene3D" id="3.40.50.300">
    <property type="entry name" value="P-loop containing nucleotide triphosphate hydrolases"/>
    <property type="match status" value="1"/>
</dbReference>
<dbReference type="AlphaFoldDB" id="A0A8T4KVM2"/>
<dbReference type="SUPFAM" id="SSF47364">
    <property type="entry name" value="Domain of the SRP/SRP receptor G-proteins"/>
    <property type="match status" value="1"/>
</dbReference>
<dbReference type="SMART" id="SM00963">
    <property type="entry name" value="SRP54_N"/>
    <property type="match status" value="1"/>
</dbReference>
<dbReference type="SMART" id="SM00382">
    <property type="entry name" value="AAA"/>
    <property type="match status" value="1"/>
</dbReference>
<dbReference type="NCBIfam" id="TIGR00064">
    <property type="entry name" value="ftsY"/>
    <property type="match status" value="1"/>
</dbReference>
<dbReference type="InterPro" id="IPR042101">
    <property type="entry name" value="SRP54_N_sf"/>
</dbReference>
<dbReference type="Pfam" id="PF02881">
    <property type="entry name" value="SRP54_N"/>
    <property type="match status" value="1"/>
</dbReference>
<feature type="domain" description="SRP54-type proteins GTP-binding" evidence="11">
    <location>
        <begin position="423"/>
        <end position="436"/>
    </location>
</feature>
<dbReference type="PANTHER" id="PTHR43134">
    <property type="entry name" value="SIGNAL RECOGNITION PARTICLE RECEPTOR SUBUNIT ALPHA"/>
    <property type="match status" value="1"/>
</dbReference>
<proteinExistence type="inferred from homology"/>
<keyword evidence="4" id="KW-0963">Cytoplasm</keyword>
<evidence type="ECO:0000256" key="10">
    <source>
        <dbReference type="SAM" id="MobiDB-lite"/>
    </source>
</evidence>
<keyword evidence="6" id="KW-0378">Hydrolase</keyword>
<dbReference type="InterPro" id="IPR003593">
    <property type="entry name" value="AAA+_ATPase"/>
</dbReference>
<dbReference type="SUPFAM" id="SSF52540">
    <property type="entry name" value="P-loop containing nucleoside triphosphate hydrolases"/>
    <property type="match status" value="1"/>
</dbReference>
<sequence>MFDLLRKKISSFTEKIKGAIEKKAKEPEAKAQPKPQPEEKPLAEAPEIKKEFEAEKKVGESLEEAREEEEKKPAIEAPEIIEEEKEILEAGEAIEKPEIIEEKKEIGEAEEKIWKKEIAEIEIPRAEVKIEAPKIEIPAPEIKKIEIPKIGERKPQAKISLKTKLKSIFAKEIEISEGDVSAFLSDFELALLESDVEQETATAITERIRNGLLGRKIGKKEDITSYLKNEIRTILQEIMETRPIDLAERIKAKKPFVILFLGLNGAGKTTSIAKLTYLLQKQGRTAIWAASDTFRAAAIEQLEKHAEKLNVRVIKHKYGADPAAVAFDAIAAANANKIDVVMIDSAGRQETNRNLMEELKKIVRVAKPDLKIFVGEALAGKALLQQAEEFEKAVGIDAFILAKIDTDTKGGTSISLLHKMKKPIAYIGTGQGYEDLIEFAPSYIIDRIVV</sequence>
<dbReference type="InterPro" id="IPR027417">
    <property type="entry name" value="P-loop_NTPase"/>
</dbReference>
<name>A0A8T4KVM2_9ARCH</name>
<accession>A0A8T4KVM2</accession>
<evidence type="ECO:0000256" key="9">
    <source>
        <dbReference type="ARBA" id="ARBA00023170"/>
    </source>
</evidence>
<dbReference type="GO" id="GO:0005525">
    <property type="term" value="F:GTP binding"/>
    <property type="evidence" value="ECO:0007669"/>
    <property type="project" value="UniProtKB-KW"/>
</dbReference>
<comment type="subcellular location">
    <subcellularLocation>
        <location evidence="1">Cell membrane</location>
        <topology evidence="1">Peripheral membrane protein</topology>
        <orientation evidence="1">Cytoplasmic side</orientation>
    </subcellularLocation>
</comment>
<comment type="similarity">
    <text evidence="2">Belongs to the GTP-binding SRP family.</text>
</comment>
<evidence type="ECO:0000259" key="11">
    <source>
        <dbReference type="PROSITE" id="PS00300"/>
    </source>
</evidence>
<evidence type="ECO:0000256" key="2">
    <source>
        <dbReference type="ARBA" id="ARBA00008531"/>
    </source>
</evidence>
<comment type="caution">
    <text evidence="12">The sequence shown here is derived from an EMBL/GenBank/DDBJ whole genome shotgun (WGS) entry which is preliminary data.</text>
</comment>
<reference evidence="12" key="2">
    <citation type="submission" date="2021-05" db="EMBL/GenBank/DDBJ databases">
        <title>Protein family content uncovers lineage relationships and bacterial pathway maintenance mechanisms in DPANN archaea.</title>
        <authorList>
            <person name="Castelle C.J."/>
            <person name="Meheust R."/>
            <person name="Jaffe A.L."/>
            <person name="Seitz K."/>
            <person name="Gong X."/>
            <person name="Baker B.J."/>
            <person name="Banfield J.F."/>
        </authorList>
    </citation>
    <scope>NUCLEOTIDE SEQUENCE</scope>
    <source>
        <strain evidence="12">RIFCSPHIGHO2_01_FULL_AR10_44_11</strain>
    </source>
</reference>